<dbReference type="EMBL" id="CAUZLT010000001">
    <property type="protein sequence ID" value="CAK1228245.1"/>
    <property type="molecule type" value="Genomic_DNA"/>
</dbReference>
<dbReference type="InterPro" id="IPR054252">
    <property type="entry name" value="Pam3_gp18"/>
</dbReference>
<dbReference type="Pfam" id="PF22479">
    <property type="entry name" value="Pam3_gp18"/>
    <property type="match status" value="1"/>
</dbReference>
<evidence type="ECO:0000313" key="3">
    <source>
        <dbReference type="Proteomes" id="UP001314262"/>
    </source>
</evidence>
<evidence type="ECO:0000259" key="1">
    <source>
        <dbReference type="Pfam" id="PF22479"/>
    </source>
</evidence>
<comment type="caution">
    <text evidence="2">The sequence shown here is derived from an EMBL/GenBank/DDBJ whole genome shotgun (WGS) entry which is preliminary data.</text>
</comment>
<evidence type="ECO:0000313" key="2">
    <source>
        <dbReference type="EMBL" id="CAK1228245.1"/>
    </source>
</evidence>
<name>A0ABN9YK16_9LACO</name>
<feature type="domain" description="Cyanophage baseplate Pam3 plug gp18" evidence="1">
    <location>
        <begin position="6"/>
        <end position="104"/>
    </location>
</feature>
<keyword evidence="3" id="KW-1185">Reference proteome</keyword>
<sequence>MSLRPYIDIDTDNLPVRFEFSFGIKTFNIEVHYNTVGDFFTVTIYDYNMNPIVIGEKMVINQPLWDANSNSKLPIERIVPMDESGNETEITKDNFGKTVFLFLDVLSPEDLDRESGVLKNG</sequence>
<proteinExistence type="predicted"/>
<reference evidence="2 3" key="1">
    <citation type="submission" date="2023-10" db="EMBL/GenBank/DDBJ databases">
        <authorList>
            <person name="Botero Cardona J."/>
        </authorList>
    </citation>
    <scope>NUCLEOTIDE SEQUENCE [LARGE SCALE GENOMIC DNA]</scope>
    <source>
        <strain evidence="2 3">R-53137</strain>
    </source>
</reference>
<accession>A0ABN9YK16</accession>
<gene>
    <name evidence="2" type="ORF">R53137_KAKDMLNK_00223</name>
</gene>
<protein>
    <recommendedName>
        <fullName evidence="1">Cyanophage baseplate Pam3 plug gp18 domain-containing protein</fullName>
    </recommendedName>
</protein>
<dbReference type="Proteomes" id="UP001314262">
    <property type="component" value="Unassembled WGS sequence"/>
</dbReference>
<dbReference type="RefSeq" id="WP_203619204.1">
    <property type="nucleotide sequence ID" value="NZ_BOJU01000004.1"/>
</dbReference>
<organism evidence="2 3">
    <name type="scientific">Fructobacillus tropaeoli</name>
    <dbReference type="NCBI Taxonomy" id="709323"/>
    <lineage>
        <taxon>Bacteria</taxon>
        <taxon>Bacillati</taxon>
        <taxon>Bacillota</taxon>
        <taxon>Bacilli</taxon>
        <taxon>Lactobacillales</taxon>
        <taxon>Lactobacillaceae</taxon>
        <taxon>Fructobacillus</taxon>
    </lineage>
</organism>